<reference evidence="5 6" key="1">
    <citation type="submission" date="2019-08" db="EMBL/GenBank/DDBJ databases">
        <title>Bacterial whole genome sequence for Glaciihabitans sp. CHu50b-6-2.</title>
        <authorList>
            <person name="Jin L."/>
        </authorList>
    </citation>
    <scope>NUCLEOTIDE SEQUENCE [LARGE SCALE GENOMIC DNA]</scope>
    <source>
        <strain evidence="5 6">CHu50b-6-2</strain>
    </source>
</reference>
<evidence type="ECO:0000259" key="4">
    <source>
        <dbReference type="Pfam" id="PF08386"/>
    </source>
</evidence>
<dbReference type="SUPFAM" id="SSF53474">
    <property type="entry name" value="alpha/beta-Hydrolases"/>
    <property type="match status" value="1"/>
</dbReference>
<dbReference type="AlphaFoldDB" id="A0A5C8UKR5"/>
<dbReference type="InterPro" id="IPR051601">
    <property type="entry name" value="Serine_prot/Carboxylest_S33"/>
</dbReference>
<name>A0A5C8UKR5_9MICO</name>
<keyword evidence="3 5" id="KW-0378">Hydrolase</keyword>
<proteinExistence type="inferred from homology"/>
<dbReference type="EMBL" id="VRMG01000015">
    <property type="protein sequence ID" value="TXN28374.1"/>
    <property type="molecule type" value="Genomic_DNA"/>
</dbReference>
<sequence length="514" mass="54894">MTIRRHPARFSAVAAALAAVLVLSGCVSSFLPKPPSMRSTPTGETVAADLEPFYSQVLKWKSCEGGEFQCTTAKAPMDWKNPATKSISLALIRKTASGTALGSLLVNPGGPGGSGYDFVRDSLSYAVDDTLQKNFDIVGFDPRGVNKSSAVSCYADPKQLDSYLFDVSPNPVGSDAWIADQEASNKKFGEDCLKYTGDLLGFVDTVSAARDLDLLRSVLGDKKLNYLGYSYGTLLGATYADLYPRKTGRLVLDGALDPATSSLDVSETQAKGFESALRAYIADCETGKKCPFTGSVDSAMATVRSLLDSLDVSPLLATDGRRLGSAAMTNAIILPLYNKKSWPYLNDLFSRVMQGDADYAFQLADSYFGRTAKGKYTDNSAEAFIAVNCLDYENPPVTNASLRADAARLKRAAPVLGPQLSYDVSCAAWPFKSTRERVAIAAKGSAPIMVVGTTNDPATPYVWAKNLASELDNGHLVTYKGEGHTAYNKSNACVNNAVDDFLVSGTVPAKDPLC</sequence>
<keyword evidence="6" id="KW-1185">Reference proteome</keyword>
<dbReference type="PROSITE" id="PS51257">
    <property type="entry name" value="PROKAR_LIPOPROTEIN"/>
    <property type="match status" value="1"/>
</dbReference>
<evidence type="ECO:0000256" key="3">
    <source>
        <dbReference type="ARBA" id="ARBA00022801"/>
    </source>
</evidence>
<evidence type="ECO:0000313" key="5">
    <source>
        <dbReference type="EMBL" id="TXN28374.1"/>
    </source>
</evidence>
<organism evidence="5 6">
    <name type="scientific">Lacisediminihabitans profunda</name>
    <dbReference type="NCBI Taxonomy" id="2594790"/>
    <lineage>
        <taxon>Bacteria</taxon>
        <taxon>Bacillati</taxon>
        <taxon>Actinomycetota</taxon>
        <taxon>Actinomycetes</taxon>
        <taxon>Micrococcales</taxon>
        <taxon>Microbacteriaceae</taxon>
        <taxon>Lacisediminihabitans</taxon>
    </lineage>
</organism>
<accession>A0A5C8UKR5</accession>
<gene>
    <name evidence="5" type="ORF">FVP33_18080</name>
</gene>
<dbReference type="PANTHER" id="PTHR43248">
    <property type="entry name" value="2-SUCCINYL-6-HYDROXY-2,4-CYCLOHEXADIENE-1-CARBOXYLATE SYNTHASE"/>
    <property type="match status" value="1"/>
</dbReference>
<dbReference type="Pfam" id="PF08386">
    <property type="entry name" value="Abhydrolase_4"/>
    <property type="match status" value="1"/>
</dbReference>
<dbReference type="InterPro" id="IPR029058">
    <property type="entry name" value="AB_hydrolase_fold"/>
</dbReference>
<dbReference type="InterPro" id="IPR013595">
    <property type="entry name" value="Pept_S33_TAP-like_C"/>
</dbReference>
<evidence type="ECO:0000256" key="2">
    <source>
        <dbReference type="ARBA" id="ARBA00022729"/>
    </source>
</evidence>
<dbReference type="Proteomes" id="UP000321379">
    <property type="component" value="Unassembled WGS sequence"/>
</dbReference>
<keyword evidence="2" id="KW-0732">Signal</keyword>
<dbReference type="PANTHER" id="PTHR43248:SF29">
    <property type="entry name" value="TRIPEPTIDYL AMINOPEPTIDASE"/>
    <property type="match status" value="1"/>
</dbReference>
<dbReference type="RefSeq" id="WP_147785088.1">
    <property type="nucleotide sequence ID" value="NZ_VRMG01000015.1"/>
</dbReference>
<protein>
    <submittedName>
        <fullName evidence="5">Alpha/beta hydrolase</fullName>
    </submittedName>
</protein>
<comment type="caution">
    <text evidence="5">The sequence shown here is derived from an EMBL/GenBank/DDBJ whole genome shotgun (WGS) entry which is preliminary data.</text>
</comment>
<evidence type="ECO:0000313" key="6">
    <source>
        <dbReference type="Proteomes" id="UP000321379"/>
    </source>
</evidence>
<evidence type="ECO:0000256" key="1">
    <source>
        <dbReference type="ARBA" id="ARBA00010088"/>
    </source>
</evidence>
<dbReference type="GO" id="GO:0016787">
    <property type="term" value="F:hydrolase activity"/>
    <property type="evidence" value="ECO:0007669"/>
    <property type="project" value="UniProtKB-KW"/>
</dbReference>
<dbReference type="Gene3D" id="3.40.50.1820">
    <property type="entry name" value="alpha/beta hydrolase"/>
    <property type="match status" value="1"/>
</dbReference>
<comment type="similarity">
    <text evidence="1">Belongs to the peptidase S33 family.</text>
</comment>
<feature type="domain" description="Peptidase S33 tripeptidyl aminopeptidase-like C-terminal" evidence="4">
    <location>
        <begin position="414"/>
        <end position="514"/>
    </location>
</feature>